<dbReference type="Proteomes" id="UP000650081">
    <property type="component" value="Unassembled WGS sequence"/>
</dbReference>
<evidence type="ECO:0000313" key="7">
    <source>
        <dbReference type="EMBL" id="MBC6995210.1"/>
    </source>
</evidence>
<protein>
    <submittedName>
        <fullName evidence="7">Mechanosensitive ion channel</fullName>
    </submittedName>
</protein>
<dbReference type="Pfam" id="PF00924">
    <property type="entry name" value="MS_channel_2nd"/>
    <property type="match status" value="1"/>
</dbReference>
<dbReference type="Gene3D" id="2.30.30.60">
    <property type="match status" value="1"/>
</dbReference>
<proteinExistence type="predicted"/>
<comment type="caution">
    <text evidence="7">The sequence shown here is derived from an EMBL/GenBank/DDBJ whole genome shotgun (WGS) entry which is preliminary data.</text>
</comment>
<dbReference type="Gene3D" id="1.10.287.1260">
    <property type="match status" value="1"/>
</dbReference>
<gene>
    <name evidence="7" type="ORF">H9S92_13610</name>
</gene>
<feature type="transmembrane region" description="Helical" evidence="5">
    <location>
        <begin position="105"/>
        <end position="125"/>
    </location>
</feature>
<comment type="subcellular location">
    <subcellularLocation>
        <location evidence="1">Membrane</location>
    </subcellularLocation>
</comment>
<feature type="transmembrane region" description="Helical" evidence="5">
    <location>
        <begin position="78"/>
        <end position="99"/>
    </location>
</feature>
<dbReference type="GO" id="GO:0016020">
    <property type="term" value="C:membrane"/>
    <property type="evidence" value="ECO:0007669"/>
    <property type="project" value="UniProtKB-SubCell"/>
</dbReference>
<evidence type="ECO:0000259" key="6">
    <source>
        <dbReference type="Pfam" id="PF00924"/>
    </source>
</evidence>
<dbReference type="SUPFAM" id="SSF50182">
    <property type="entry name" value="Sm-like ribonucleoproteins"/>
    <property type="match status" value="1"/>
</dbReference>
<keyword evidence="4 5" id="KW-0472">Membrane</keyword>
<evidence type="ECO:0000256" key="4">
    <source>
        <dbReference type="ARBA" id="ARBA00023136"/>
    </source>
</evidence>
<keyword evidence="2 5" id="KW-0812">Transmembrane</keyword>
<feature type="domain" description="Mechanosensitive ion channel MscS" evidence="6">
    <location>
        <begin position="123"/>
        <end position="190"/>
    </location>
</feature>
<feature type="transmembrane region" description="Helical" evidence="5">
    <location>
        <begin position="37"/>
        <end position="57"/>
    </location>
</feature>
<dbReference type="PANTHER" id="PTHR30566:SF5">
    <property type="entry name" value="MECHANOSENSITIVE ION CHANNEL PROTEIN 1, MITOCHONDRIAL-RELATED"/>
    <property type="match status" value="1"/>
</dbReference>
<sequence>MLKNLFYFAELLLIALLVYLKYYSAAVSNYLADHTEVRTVFSFIFFVAVVDFVRRSFSRWYARQHRLNPNQKANFQYGLDNIAKLLIGMGLIVSLFAFFGVDIHSLLTSLSIVAAAIAIISKDYISDFVVGIYFSFSKDFEINDYVKLGEHKGKITELQMLKIKILNDDDDSVVIPNGKIYNNEIINYTKRDIRLMSIDFQININNVGNIETLEDELIESLTMFGEFIESHSFNLKIVEMKKDSIDFKFQYTLKRLDQELQRQIRRKTVRQVFSHIAGRLVVASKESPKA</sequence>
<dbReference type="InterPro" id="IPR023408">
    <property type="entry name" value="MscS_beta-dom_sf"/>
</dbReference>
<dbReference type="InterPro" id="IPR006685">
    <property type="entry name" value="MscS_channel_2nd"/>
</dbReference>
<dbReference type="EMBL" id="JACSIT010000120">
    <property type="protein sequence ID" value="MBC6995210.1"/>
    <property type="molecule type" value="Genomic_DNA"/>
</dbReference>
<evidence type="ECO:0000256" key="3">
    <source>
        <dbReference type="ARBA" id="ARBA00022989"/>
    </source>
</evidence>
<name>A0A923PML5_9BACT</name>
<reference evidence="7" key="1">
    <citation type="submission" date="2020-08" db="EMBL/GenBank/DDBJ databases">
        <title>Lewinella bacteria from marine environments.</title>
        <authorList>
            <person name="Zhong Y."/>
        </authorList>
    </citation>
    <scope>NUCLEOTIDE SEQUENCE</scope>
    <source>
        <strain evidence="7">KCTC 42187</strain>
    </source>
</reference>
<dbReference type="AlphaFoldDB" id="A0A923PML5"/>
<dbReference type="InterPro" id="IPR010920">
    <property type="entry name" value="LSM_dom_sf"/>
</dbReference>
<evidence type="ECO:0000256" key="1">
    <source>
        <dbReference type="ARBA" id="ARBA00004370"/>
    </source>
</evidence>
<dbReference type="RefSeq" id="WP_187467257.1">
    <property type="nucleotide sequence ID" value="NZ_JACSIT010000120.1"/>
</dbReference>
<accession>A0A923PML5</accession>
<evidence type="ECO:0000256" key="2">
    <source>
        <dbReference type="ARBA" id="ARBA00022692"/>
    </source>
</evidence>
<organism evidence="7 8">
    <name type="scientific">Neolewinella lacunae</name>
    <dbReference type="NCBI Taxonomy" id="1517758"/>
    <lineage>
        <taxon>Bacteria</taxon>
        <taxon>Pseudomonadati</taxon>
        <taxon>Bacteroidota</taxon>
        <taxon>Saprospiria</taxon>
        <taxon>Saprospirales</taxon>
        <taxon>Lewinellaceae</taxon>
        <taxon>Neolewinella</taxon>
    </lineage>
</organism>
<evidence type="ECO:0000313" key="8">
    <source>
        <dbReference type="Proteomes" id="UP000650081"/>
    </source>
</evidence>
<keyword evidence="8" id="KW-1185">Reference proteome</keyword>
<evidence type="ECO:0000256" key="5">
    <source>
        <dbReference type="SAM" id="Phobius"/>
    </source>
</evidence>
<keyword evidence="3 5" id="KW-1133">Transmembrane helix</keyword>
<dbReference type="GO" id="GO:0008381">
    <property type="term" value="F:mechanosensitive monoatomic ion channel activity"/>
    <property type="evidence" value="ECO:0007669"/>
    <property type="project" value="UniProtKB-ARBA"/>
</dbReference>
<feature type="transmembrane region" description="Helical" evidence="5">
    <location>
        <begin position="5"/>
        <end position="25"/>
    </location>
</feature>
<dbReference type="PANTHER" id="PTHR30566">
    <property type="entry name" value="YNAI-RELATED MECHANOSENSITIVE ION CHANNEL"/>
    <property type="match status" value="1"/>
</dbReference>